<name>A0A811KKC7_9BILA</name>
<keyword evidence="4" id="KW-0862">Zinc</keyword>
<keyword evidence="3" id="KW-0863">Zinc-finger</keyword>
<comment type="caution">
    <text evidence="8">The sequence shown here is derived from an EMBL/GenBank/DDBJ whole genome shotgun (WGS) entry which is preliminary data.</text>
</comment>
<evidence type="ECO:0000256" key="2">
    <source>
        <dbReference type="ARBA" id="ARBA00022723"/>
    </source>
</evidence>
<feature type="compositionally biased region" description="Low complexity" evidence="6">
    <location>
        <begin position="50"/>
        <end position="67"/>
    </location>
</feature>
<organism evidence="8 9">
    <name type="scientific">Bursaphelenchus okinawaensis</name>
    <dbReference type="NCBI Taxonomy" id="465554"/>
    <lineage>
        <taxon>Eukaryota</taxon>
        <taxon>Metazoa</taxon>
        <taxon>Ecdysozoa</taxon>
        <taxon>Nematoda</taxon>
        <taxon>Chromadorea</taxon>
        <taxon>Rhabditida</taxon>
        <taxon>Tylenchina</taxon>
        <taxon>Tylenchomorpha</taxon>
        <taxon>Aphelenchoidea</taxon>
        <taxon>Aphelenchoididae</taxon>
        <taxon>Bursaphelenchus</taxon>
    </lineage>
</organism>
<feature type="domain" description="HAT C-terminal dimerisation" evidence="7">
    <location>
        <begin position="869"/>
        <end position="909"/>
    </location>
</feature>
<dbReference type="GO" id="GO:0008270">
    <property type="term" value="F:zinc ion binding"/>
    <property type="evidence" value="ECO:0007669"/>
    <property type="project" value="UniProtKB-KW"/>
</dbReference>
<feature type="region of interest" description="Disordered" evidence="6">
    <location>
        <begin position="27"/>
        <end position="88"/>
    </location>
</feature>
<evidence type="ECO:0000256" key="6">
    <source>
        <dbReference type="SAM" id="MobiDB-lite"/>
    </source>
</evidence>
<dbReference type="EMBL" id="CAJFCW020000003">
    <property type="protein sequence ID" value="CAG9104692.1"/>
    <property type="molecule type" value="Genomic_DNA"/>
</dbReference>
<evidence type="ECO:0000256" key="1">
    <source>
        <dbReference type="ARBA" id="ARBA00004123"/>
    </source>
</evidence>
<sequence>MSLATATGAPKAKKFRYSPDHVLFDMNQNQDEEEQSAAVTVKTECSVAESSSVGNSPPNPSRSTTPNETDDPKTLFEDNSIPQTNDAGQQQPFSLQFFLDHASQIFKNVKKENSEAPPSYGLPPPSISSNSIRAPIPGALAVAASPAAKLFSEDDWSWHRNPAAAIRSGGTNKQTPVWKYFVYNKAENLSRCIIGDCTYMLKGPHTSTLACHLKKHPEEYAEFQKLKYTRDRNTGTMPPSGQRNGRSSANSMHSSSSSNLIHATNTSGSSTPPNINHLFKKSTEPSSLSGIFGTSNLFGGNSSTPNPPSPGKPMSVNEILNNLSANAVNMVPNPAVNTSSTMNLPMNPVSFLNDNNPLHFLNLIRQGNTNNAKPSAAAIVQQIRKWPRQDRKQKEMEQKMALFLSSAQLPTTIIHDACFRELLEQLQPKFYIPEDDKEVEQTITQFYKKTVANIKTQLAVVNRFSLLLNIINHKDDATLFLSICVAFYSQIRQKVEVVLLGIRTLTDTTLPEETIPQLVRETLSEYDLGLHQVSRTILSGLSLLDLPQAPTMFPSQLTSHKDKLEQVVNDMIVQSERYEQVADSVKNLLSLLRFFPDSCNSIKTMTGVELEDIDLSKPLEEIAKALVDNKDAICSVIAQQSELMSLLAVIEWPALDAFLRIKRLFNAHIQVIQDNIYATIDRVVPSIMQLLMSLEKDFSPLDQLPHDIVSCIKEKLAYILDPSDANFDPSFIEATALNPQLVVLLDENQINHAKEGIEKRLHEKIKSIEEPTGRKNGRVTGVDALLAAVVERKSSELSTEFGGDKSSFCASSLYPDLVQAANQRRQNIKGPQRNGKNHYAEAMVQAYFDDVLNNGCFPTIFGTGPEIPRQPLAFWQWGTAKCPPLSEMAIELLSIPSSTIPLENITQQSSEGTVTSYESPPFDYVKNSFNVASLNRDAVIRFNRAFWQRSSL</sequence>
<dbReference type="InterPro" id="IPR008906">
    <property type="entry name" value="HATC_C_dom"/>
</dbReference>
<evidence type="ECO:0000313" key="9">
    <source>
        <dbReference type="Proteomes" id="UP000614601"/>
    </source>
</evidence>
<comment type="subcellular location">
    <subcellularLocation>
        <location evidence="1">Nucleus</location>
    </subcellularLocation>
</comment>
<dbReference type="OrthoDB" id="5839926at2759"/>
<dbReference type="PANTHER" id="PTHR46481:SF10">
    <property type="entry name" value="ZINC FINGER BED DOMAIN-CONTAINING PROTEIN 39"/>
    <property type="match status" value="1"/>
</dbReference>
<keyword evidence="9" id="KW-1185">Reference proteome</keyword>
<protein>
    <recommendedName>
        <fullName evidence="7">HAT C-terminal dimerisation domain-containing protein</fullName>
    </recommendedName>
</protein>
<dbReference type="PANTHER" id="PTHR46481">
    <property type="entry name" value="ZINC FINGER BED DOMAIN-CONTAINING PROTEIN 4"/>
    <property type="match status" value="1"/>
</dbReference>
<proteinExistence type="predicted"/>
<feature type="compositionally biased region" description="Polar residues" evidence="6">
    <location>
        <begin position="234"/>
        <end position="246"/>
    </location>
</feature>
<dbReference type="AlphaFoldDB" id="A0A811KKC7"/>
<dbReference type="GO" id="GO:0005634">
    <property type="term" value="C:nucleus"/>
    <property type="evidence" value="ECO:0007669"/>
    <property type="project" value="UniProtKB-SubCell"/>
</dbReference>
<accession>A0A811KKC7</accession>
<dbReference type="Proteomes" id="UP000783686">
    <property type="component" value="Unassembled WGS sequence"/>
</dbReference>
<feature type="compositionally biased region" description="Polar residues" evidence="6">
    <location>
        <begin position="259"/>
        <end position="274"/>
    </location>
</feature>
<feature type="region of interest" description="Disordered" evidence="6">
    <location>
        <begin position="226"/>
        <end position="312"/>
    </location>
</feature>
<gene>
    <name evidence="8" type="ORF">BOKJ2_LOCUS6247</name>
</gene>
<dbReference type="GO" id="GO:0046983">
    <property type="term" value="F:protein dimerization activity"/>
    <property type="evidence" value="ECO:0007669"/>
    <property type="project" value="InterPro"/>
</dbReference>
<dbReference type="Pfam" id="PF05699">
    <property type="entry name" value="Dimer_Tnp_hAT"/>
    <property type="match status" value="1"/>
</dbReference>
<evidence type="ECO:0000256" key="4">
    <source>
        <dbReference type="ARBA" id="ARBA00022833"/>
    </source>
</evidence>
<feature type="compositionally biased region" description="Low complexity" evidence="6">
    <location>
        <begin position="247"/>
        <end position="258"/>
    </location>
</feature>
<dbReference type="SUPFAM" id="SSF53098">
    <property type="entry name" value="Ribonuclease H-like"/>
    <property type="match status" value="1"/>
</dbReference>
<dbReference type="InterPro" id="IPR052035">
    <property type="entry name" value="ZnF_BED_domain_contain"/>
</dbReference>
<dbReference type="InterPro" id="IPR012337">
    <property type="entry name" value="RNaseH-like_sf"/>
</dbReference>
<evidence type="ECO:0000256" key="3">
    <source>
        <dbReference type="ARBA" id="ARBA00022771"/>
    </source>
</evidence>
<evidence type="ECO:0000256" key="5">
    <source>
        <dbReference type="ARBA" id="ARBA00023242"/>
    </source>
</evidence>
<keyword evidence="5" id="KW-0539">Nucleus</keyword>
<evidence type="ECO:0000313" key="8">
    <source>
        <dbReference type="EMBL" id="CAD5215746.1"/>
    </source>
</evidence>
<keyword evidence="2" id="KW-0479">Metal-binding</keyword>
<dbReference type="Proteomes" id="UP000614601">
    <property type="component" value="Unassembled WGS sequence"/>
</dbReference>
<dbReference type="EMBL" id="CAJFDH010000003">
    <property type="protein sequence ID" value="CAD5215746.1"/>
    <property type="molecule type" value="Genomic_DNA"/>
</dbReference>
<feature type="compositionally biased region" description="Polar residues" evidence="6">
    <location>
        <begin position="284"/>
        <end position="298"/>
    </location>
</feature>
<evidence type="ECO:0000259" key="7">
    <source>
        <dbReference type="Pfam" id="PF05699"/>
    </source>
</evidence>
<reference evidence="8" key="1">
    <citation type="submission" date="2020-09" db="EMBL/GenBank/DDBJ databases">
        <authorList>
            <person name="Kikuchi T."/>
        </authorList>
    </citation>
    <scope>NUCLEOTIDE SEQUENCE</scope>
    <source>
        <strain evidence="8">SH1</strain>
    </source>
</reference>